<keyword evidence="10" id="KW-1185">Reference proteome</keyword>
<evidence type="ECO:0000256" key="5">
    <source>
        <dbReference type="ARBA" id="ARBA00048763"/>
    </source>
</evidence>
<dbReference type="GO" id="GO:0071164">
    <property type="term" value="F:RNA cap trimethylguanosine synthase activity"/>
    <property type="evidence" value="ECO:0007669"/>
    <property type="project" value="TreeGrafter"/>
</dbReference>
<dbReference type="InterPro" id="IPR019012">
    <property type="entry name" value="RNA_cap_Gua-N2-MeTrfase"/>
</dbReference>
<evidence type="ECO:0000256" key="6">
    <source>
        <dbReference type="ARBA" id="ARBA00049075"/>
    </source>
</evidence>
<organism evidence="9 10">
    <name type="scientific">Diplocarpon coronariae</name>
    <dbReference type="NCBI Taxonomy" id="2795749"/>
    <lineage>
        <taxon>Eukaryota</taxon>
        <taxon>Fungi</taxon>
        <taxon>Dikarya</taxon>
        <taxon>Ascomycota</taxon>
        <taxon>Pezizomycotina</taxon>
        <taxon>Leotiomycetes</taxon>
        <taxon>Helotiales</taxon>
        <taxon>Drepanopezizaceae</taxon>
        <taxon>Diplocarpon</taxon>
    </lineage>
</organism>
<protein>
    <recommendedName>
        <fullName evidence="1">Trimethylguanosine synthase</fullName>
    </recommendedName>
    <alternativeName>
        <fullName evidence="7">Cap-specific guanine-N(2) methyltransferase</fullName>
    </alternativeName>
</protein>
<reference evidence="9 10" key="1">
    <citation type="submission" date="2017-04" db="EMBL/GenBank/DDBJ databases">
        <title>Draft genome sequence of Marssonina coronaria NL1: causal agent of apple blotch.</title>
        <authorList>
            <person name="Cheng Q."/>
        </authorList>
    </citation>
    <scope>NUCLEOTIDE SEQUENCE [LARGE SCALE GENOMIC DNA]</scope>
    <source>
        <strain evidence="9 10">NL1</strain>
    </source>
</reference>
<dbReference type="InParanoid" id="A0A218ZE78"/>
<comment type="catalytic activity">
    <reaction evidence="4">
        <text>a 5'-end (N(7)-methyl 5'-triphosphoguanosine)-ribonucleoside in snoRNA + S-adenosyl-L-methionine = a 5'-end (N(2),N(7)-dimethyl 5'-triphosphoguanosine)-ribonucleoside in snoRNA + S-adenosyl-L-homocysteine + H(+)</text>
        <dbReference type="Rhea" id="RHEA:78475"/>
        <dbReference type="Rhea" id="RHEA-COMP:19086"/>
        <dbReference type="Rhea" id="RHEA-COMP:19088"/>
        <dbReference type="ChEBI" id="CHEBI:15378"/>
        <dbReference type="ChEBI" id="CHEBI:57856"/>
        <dbReference type="ChEBI" id="CHEBI:59789"/>
        <dbReference type="ChEBI" id="CHEBI:156461"/>
        <dbReference type="ChEBI" id="CHEBI:172880"/>
    </reaction>
    <physiologicalReaction direction="left-to-right" evidence="4">
        <dbReference type="Rhea" id="RHEA:78476"/>
    </physiologicalReaction>
</comment>
<dbReference type="PANTHER" id="PTHR14741:SF32">
    <property type="entry name" value="TRIMETHYLGUANOSINE SYNTHASE"/>
    <property type="match status" value="1"/>
</dbReference>
<evidence type="ECO:0000256" key="2">
    <source>
        <dbReference type="ARBA" id="ARBA00025783"/>
    </source>
</evidence>
<dbReference type="CDD" id="cd02440">
    <property type="entry name" value="AdoMet_MTases"/>
    <property type="match status" value="1"/>
</dbReference>
<evidence type="ECO:0000313" key="9">
    <source>
        <dbReference type="EMBL" id="OWP05843.1"/>
    </source>
</evidence>
<evidence type="ECO:0000313" key="10">
    <source>
        <dbReference type="Proteomes" id="UP000242519"/>
    </source>
</evidence>
<dbReference type="Gene3D" id="3.40.50.150">
    <property type="entry name" value="Vaccinia Virus protein VP39"/>
    <property type="match status" value="1"/>
</dbReference>
<comment type="catalytic activity">
    <reaction evidence="6">
        <text>a 5'-end (N(7)-methyl 5'-triphosphoguanosine)-ribonucleoside in snRNA + S-adenosyl-L-methionine = a 5'-end (N(2),N(7)-dimethyl 5'-triphosphoguanosine)-ribonucleoside in snRNA + S-adenosyl-L-homocysteine + H(+)</text>
        <dbReference type="Rhea" id="RHEA:78471"/>
        <dbReference type="Rhea" id="RHEA-COMP:19085"/>
        <dbReference type="Rhea" id="RHEA-COMP:19087"/>
        <dbReference type="ChEBI" id="CHEBI:15378"/>
        <dbReference type="ChEBI" id="CHEBI:57856"/>
        <dbReference type="ChEBI" id="CHEBI:59789"/>
        <dbReference type="ChEBI" id="CHEBI:156461"/>
        <dbReference type="ChEBI" id="CHEBI:172880"/>
    </reaction>
    <physiologicalReaction direction="left-to-right" evidence="6">
        <dbReference type="Rhea" id="RHEA:78472"/>
    </physiologicalReaction>
</comment>
<dbReference type="STRING" id="503106.A0A218ZE78"/>
<dbReference type="Pfam" id="PF09445">
    <property type="entry name" value="Methyltransf_15"/>
    <property type="match status" value="1"/>
</dbReference>
<feature type="region of interest" description="Disordered" evidence="8">
    <location>
        <begin position="1"/>
        <end position="44"/>
    </location>
</feature>
<dbReference type="AlphaFoldDB" id="A0A218ZE78"/>
<comment type="catalytic activity">
    <reaction evidence="3">
        <text>a 5'-end (N(2),N(7)-dimethyl 5'-triphosphoguanosine)-ribonucleoside in snoRNA + S-adenosyl-L-methionine = a 5'-end (N(2),N(2),N(7)-trimethyl 5'-triphosphoguanosine)-ribonucleoside in snoRNA + S-adenosyl-L-homocysteine + H(+)</text>
        <dbReference type="Rhea" id="RHEA:78507"/>
        <dbReference type="Rhea" id="RHEA-COMP:19088"/>
        <dbReference type="Rhea" id="RHEA-COMP:19090"/>
        <dbReference type="ChEBI" id="CHEBI:15378"/>
        <dbReference type="ChEBI" id="CHEBI:57856"/>
        <dbReference type="ChEBI" id="CHEBI:59789"/>
        <dbReference type="ChEBI" id="CHEBI:167623"/>
        <dbReference type="ChEBI" id="CHEBI:172880"/>
    </reaction>
    <physiologicalReaction direction="left-to-right" evidence="3">
        <dbReference type="Rhea" id="RHEA:78508"/>
    </physiologicalReaction>
</comment>
<sequence length="298" mass="33234">MASTHVSCGGPEGSGESKRKQKQKQKQKQRQKQMQQQQQQQQLTSLEHQITGGDPAMGNIPQLFELTDECHHYTSRRQIEYDIQKYWEQRYSIWSLYDDGIYMTDDAWFGVTPEPVANHVARDFAALVPASRTVLIDIFAGAGGNVIAFARSNRWSTIIAVEKNSAVIACAHHNARIYGVADQITWVNDDSFSYLTSSASAIDPSTTVVFASPPWGGPGYRDDEVFNLSKMQPYSVRQIHEAVRTMDCALYLPRQSDLRQVARLAPEGQKIEVVQYCMMGASKAMVAYIPAASPPPVG</sequence>
<keyword evidence="9" id="KW-0489">Methyltransferase</keyword>
<evidence type="ECO:0000256" key="8">
    <source>
        <dbReference type="SAM" id="MobiDB-lite"/>
    </source>
</evidence>
<dbReference type="EMBL" id="MZNU01000060">
    <property type="protein sequence ID" value="OWP05843.1"/>
    <property type="molecule type" value="Genomic_DNA"/>
</dbReference>
<proteinExistence type="inferred from homology"/>
<dbReference type="InterPro" id="IPR029063">
    <property type="entry name" value="SAM-dependent_MTases_sf"/>
</dbReference>
<dbReference type="SUPFAM" id="SSF53335">
    <property type="entry name" value="S-adenosyl-L-methionine-dependent methyltransferases"/>
    <property type="match status" value="1"/>
</dbReference>
<keyword evidence="9" id="KW-0808">Transferase</keyword>
<comment type="caution">
    <text evidence="9">The sequence shown here is derived from an EMBL/GenBank/DDBJ whole genome shotgun (WGS) entry which is preliminary data.</text>
</comment>
<name>A0A218ZE78_9HELO</name>
<dbReference type="FunCoup" id="A0A218ZE78">
    <property type="interactions" value="102"/>
</dbReference>
<dbReference type="GO" id="GO:0005634">
    <property type="term" value="C:nucleus"/>
    <property type="evidence" value="ECO:0007669"/>
    <property type="project" value="TreeGrafter"/>
</dbReference>
<comment type="catalytic activity">
    <reaction evidence="5">
        <text>a 5'-end (N(2),N(7)-dimethyl 5'-triphosphoguanosine)-ribonucleoside in snRNA + S-adenosyl-L-methionine = a 5'-end (N(2),N(2),N(7)-trimethyl 5'-triphosphoguanosine)-ribonucleoside in snRNA + S-adenosyl-L-homocysteine + H(+)</text>
        <dbReference type="Rhea" id="RHEA:78479"/>
        <dbReference type="Rhea" id="RHEA-COMP:19087"/>
        <dbReference type="Rhea" id="RHEA-COMP:19089"/>
        <dbReference type="ChEBI" id="CHEBI:15378"/>
        <dbReference type="ChEBI" id="CHEBI:57856"/>
        <dbReference type="ChEBI" id="CHEBI:59789"/>
        <dbReference type="ChEBI" id="CHEBI:167623"/>
        <dbReference type="ChEBI" id="CHEBI:172880"/>
    </reaction>
    <physiologicalReaction direction="left-to-right" evidence="5">
        <dbReference type="Rhea" id="RHEA:78480"/>
    </physiologicalReaction>
</comment>
<dbReference type="OrthoDB" id="194443at2759"/>
<feature type="compositionally biased region" description="Low complexity" evidence="8">
    <location>
        <begin position="32"/>
        <end position="42"/>
    </location>
</feature>
<dbReference type="FunFam" id="3.40.50.150:FF:000270">
    <property type="entry name" value="RNA methylase family protein"/>
    <property type="match status" value="1"/>
</dbReference>
<evidence type="ECO:0000256" key="4">
    <source>
        <dbReference type="ARBA" id="ARBA00048740"/>
    </source>
</evidence>
<evidence type="ECO:0000256" key="7">
    <source>
        <dbReference type="ARBA" id="ARBA00049790"/>
    </source>
</evidence>
<comment type="similarity">
    <text evidence="2">Belongs to the methyltransferase superfamily. Trimethylguanosine synthase family.</text>
</comment>
<dbReference type="PANTHER" id="PTHR14741">
    <property type="entry name" value="S-ADENOSYLMETHIONINE-DEPENDENT METHYLTRANSFERASE RELATED"/>
    <property type="match status" value="1"/>
</dbReference>
<evidence type="ECO:0000256" key="3">
    <source>
        <dbReference type="ARBA" id="ARBA00047418"/>
    </source>
</evidence>
<accession>A0A218ZE78</accession>
<dbReference type="Proteomes" id="UP000242519">
    <property type="component" value="Unassembled WGS sequence"/>
</dbReference>
<gene>
    <name evidence="9" type="ORF">B2J93_961</name>
</gene>
<evidence type="ECO:0000256" key="1">
    <source>
        <dbReference type="ARBA" id="ARBA00018517"/>
    </source>
</evidence>
<feature type="compositionally biased region" description="Basic residues" evidence="8">
    <location>
        <begin position="19"/>
        <end position="31"/>
    </location>
</feature>